<keyword evidence="3" id="KW-1185">Reference proteome</keyword>
<organism evidence="2 3">
    <name type="scientific">Flavipsychrobacter stenotrophus</name>
    <dbReference type="NCBI Taxonomy" id="2077091"/>
    <lineage>
        <taxon>Bacteria</taxon>
        <taxon>Pseudomonadati</taxon>
        <taxon>Bacteroidota</taxon>
        <taxon>Chitinophagia</taxon>
        <taxon>Chitinophagales</taxon>
        <taxon>Chitinophagaceae</taxon>
        <taxon>Flavipsychrobacter</taxon>
    </lineage>
</organism>
<accession>A0A2S7SYF6</accession>
<feature type="signal peptide" evidence="1">
    <location>
        <begin position="1"/>
        <end position="19"/>
    </location>
</feature>
<comment type="caution">
    <text evidence="2">The sequence shown here is derived from an EMBL/GenBank/DDBJ whole genome shotgun (WGS) entry which is preliminary data.</text>
</comment>
<reference evidence="2 3" key="1">
    <citation type="submission" date="2018-01" db="EMBL/GenBank/DDBJ databases">
        <title>A novel member of the phylum Bacteroidetes isolated from glacier ice.</title>
        <authorList>
            <person name="Liu Q."/>
            <person name="Xin Y.-H."/>
        </authorList>
    </citation>
    <scope>NUCLEOTIDE SEQUENCE [LARGE SCALE GENOMIC DNA]</scope>
    <source>
        <strain evidence="2 3">RB1R16</strain>
    </source>
</reference>
<gene>
    <name evidence="2" type="ORF">CJD36_009320</name>
</gene>
<dbReference type="PROSITE" id="PS51257">
    <property type="entry name" value="PROKAR_LIPOPROTEIN"/>
    <property type="match status" value="1"/>
</dbReference>
<proteinExistence type="predicted"/>
<dbReference type="AlphaFoldDB" id="A0A2S7SYF6"/>
<sequence>MKKIILAACVIISMFASCGKPNYMCTCYLNGVNDTNIYMGKISAGEANKNCEVVNSLRPADSCYAMQEAYK</sequence>
<name>A0A2S7SYF6_9BACT</name>
<keyword evidence="1" id="KW-0732">Signal</keyword>
<evidence type="ECO:0000256" key="1">
    <source>
        <dbReference type="SAM" id="SignalP"/>
    </source>
</evidence>
<dbReference type="Proteomes" id="UP000239872">
    <property type="component" value="Unassembled WGS sequence"/>
</dbReference>
<feature type="chain" id="PRO_5015629346" evidence="1">
    <location>
        <begin position="20"/>
        <end position="71"/>
    </location>
</feature>
<evidence type="ECO:0000313" key="3">
    <source>
        <dbReference type="Proteomes" id="UP000239872"/>
    </source>
</evidence>
<dbReference type="RefSeq" id="WP_105038860.1">
    <property type="nucleotide sequence ID" value="NZ_PPSL01000002.1"/>
</dbReference>
<evidence type="ECO:0000313" key="2">
    <source>
        <dbReference type="EMBL" id="PQJ11980.1"/>
    </source>
</evidence>
<dbReference type="EMBL" id="PPSL01000002">
    <property type="protein sequence ID" value="PQJ11980.1"/>
    <property type="molecule type" value="Genomic_DNA"/>
</dbReference>
<protein>
    <submittedName>
        <fullName evidence="2">Uncharacterized protein</fullName>
    </submittedName>
</protein>